<dbReference type="Gene3D" id="1.10.260.40">
    <property type="entry name" value="lambda repressor-like DNA-binding domains"/>
    <property type="match status" value="1"/>
</dbReference>
<dbReference type="KEGG" id="mpar:F7D14_02860"/>
<dbReference type="RefSeq" id="WP_016921854.1">
    <property type="nucleotide sequence ID" value="NZ_CP044331.1"/>
</dbReference>
<reference evidence="3 4" key="1">
    <citation type="submission" date="2019-09" db="EMBL/GenBank/DDBJ databases">
        <title>Isolation and complete genome sequencing of Methylocystis species.</title>
        <authorList>
            <person name="Rumah B.L."/>
            <person name="Stead C.E."/>
            <person name="Stevens B.C."/>
            <person name="Minton N.P."/>
            <person name="Grosse-Honebrink A."/>
            <person name="Zhang Y."/>
        </authorList>
    </citation>
    <scope>NUCLEOTIDE SEQUENCE [LARGE SCALE GENOMIC DNA]</scope>
    <source>
        <strain evidence="3 4">BRCS2</strain>
    </source>
</reference>
<keyword evidence="1" id="KW-0238">DNA-binding</keyword>
<keyword evidence="4" id="KW-1185">Reference proteome</keyword>
<feature type="domain" description="HTH cro/C1-type" evidence="2">
    <location>
        <begin position="28"/>
        <end position="77"/>
    </location>
</feature>
<dbReference type="Proteomes" id="UP000422569">
    <property type="component" value="Chromosome"/>
</dbReference>
<dbReference type="PANTHER" id="PTHR36924:SF1">
    <property type="entry name" value="ANTITOXIN HIGA-1"/>
    <property type="match status" value="1"/>
</dbReference>
<proteinExistence type="predicted"/>
<dbReference type="PROSITE" id="PS50943">
    <property type="entry name" value="HTH_CROC1"/>
    <property type="match status" value="1"/>
</dbReference>
<dbReference type="GO" id="GO:0003677">
    <property type="term" value="F:DNA binding"/>
    <property type="evidence" value="ECO:0007669"/>
    <property type="project" value="UniProtKB-KW"/>
</dbReference>
<protein>
    <submittedName>
        <fullName evidence="3">HigA family addiction module antidote protein</fullName>
    </submittedName>
</protein>
<evidence type="ECO:0000313" key="4">
    <source>
        <dbReference type="Proteomes" id="UP000422569"/>
    </source>
</evidence>
<evidence type="ECO:0000256" key="1">
    <source>
        <dbReference type="ARBA" id="ARBA00023125"/>
    </source>
</evidence>
<dbReference type="AlphaFoldDB" id="A0A6B8LYI1"/>
<dbReference type="InterPro" id="IPR010982">
    <property type="entry name" value="Lambda_DNA-bd_dom_sf"/>
</dbReference>
<evidence type="ECO:0000313" key="3">
    <source>
        <dbReference type="EMBL" id="QGM96524.1"/>
    </source>
</evidence>
<dbReference type="InterPro" id="IPR001387">
    <property type="entry name" value="Cro/C1-type_HTH"/>
</dbReference>
<dbReference type="InterPro" id="IPR013430">
    <property type="entry name" value="Toxin_antidote_HigA"/>
</dbReference>
<dbReference type="Pfam" id="PF01381">
    <property type="entry name" value="HTH_3"/>
    <property type="match status" value="1"/>
</dbReference>
<dbReference type="NCBIfam" id="TIGR02607">
    <property type="entry name" value="antidote_HigA"/>
    <property type="match status" value="1"/>
</dbReference>
<dbReference type="SMART" id="SM00530">
    <property type="entry name" value="HTH_XRE"/>
    <property type="match status" value="1"/>
</dbReference>
<evidence type="ECO:0000259" key="2">
    <source>
        <dbReference type="PROSITE" id="PS50943"/>
    </source>
</evidence>
<dbReference type="EMBL" id="CP044331">
    <property type="protein sequence ID" value="QGM96524.1"/>
    <property type="molecule type" value="Genomic_DNA"/>
</dbReference>
<gene>
    <name evidence="3" type="ORF">F7D14_02860</name>
</gene>
<dbReference type="SUPFAM" id="SSF47413">
    <property type="entry name" value="lambda repressor-like DNA-binding domains"/>
    <property type="match status" value="1"/>
</dbReference>
<accession>A0A6B8LYI1</accession>
<organism evidence="3 4">
    <name type="scientific">Methylocystis parvus</name>
    <dbReference type="NCBI Taxonomy" id="134"/>
    <lineage>
        <taxon>Bacteria</taxon>
        <taxon>Pseudomonadati</taxon>
        <taxon>Pseudomonadota</taxon>
        <taxon>Alphaproteobacteria</taxon>
        <taxon>Hyphomicrobiales</taxon>
        <taxon>Methylocystaceae</taxon>
        <taxon>Methylocystis</taxon>
    </lineage>
</organism>
<name>A0A6B8LYI1_9HYPH</name>
<sequence>MTEVFVTRRGEREPTHPGAILRDDVLPALNVTVTDLAKMLDVGRQQLHRILSGESSISPEMALKLGKLCGNGPEIWINMQVAVDLWRARKALGARLDSIKEIQPCA</sequence>
<dbReference type="PANTHER" id="PTHR36924">
    <property type="entry name" value="ANTITOXIN HIGA-1"/>
    <property type="match status" value="1"/>
</dbReference>